<evidence type="ECO:0000313" key="2">
    <source>
        <dbReference type="Proteomes" id="UP000236732"/>
    </source>
</evidence>
<sequence length="201" mass="22521">MVHPIFISWKNWPRARAELATMLDDDSLTLVETAFDLAETWQAGQRRPGGEPNTEHLLEVLEILTRGAGERDGEVLAAAAAHDVIEDSACTLDVLERALGPGPGRLVALLTDPEPRPGESPADTRLRYLRGISTGPGEAIRIKLADRYSNVQRLHLHPDPAWRRRYYAETCEHIVPLAAAHPWFARCFDSWRRHYSSSLEA</sequence>
<dbReference type="SUPFAM" id="SSF109604">
    <property type="entry name" value="HD-domain/PDEase-like"/>
    <property type="match status" value="1"/>
</dbReference>
<keyword evidence="2" id="KW-1185">Reference proteome</keyword>
<evidence type="ECO:0000313" key="1">
    <source>
        <dbReference type="EMBL" id="SEH00202.1"/>
    </source>
</evidence>
<keyword evidence="1" id="KW-0808">Transferase</keyword>
<gene>
    <name evidence="1" type="ORF">SAMN05444920_115181</name>
</gene>
<proteinExistence type="predicted"/>
<dbReference type="Pfam" id="PF13328">
    <property type="entry name" value="HD_4"/>
    <property type="match status" value="1"/>
</dbReference>
<dbReference type="GO" id="GO:0008893">
    <property type="term" value="F:guanosine-3',5'-bis(diphosphate) 3'-diphosphatase activity"/>
    <property type="evidence" value="ECO:0007669"/>
    <property type="project" value="TreeGrafter"/>
</dbReference>
<dbReference type="EMBL" id="FNVT01000015">
    <property type="protein sequence ID" value="SEH00202.1"/>
    <property type="molecule type" value="Genomic_DNA"/>
</dbReference>
<dbReference type="InterPro" id="IPR052194">
    <property type="entry name" value="MESH1"/>
</dbReference>
<dbReference type="PANTHER" id="PTHR46246">
    <property type="entry name" value="GUANOSINE-3',5'-BIS(DIPHOSPHATE) 3'-PYROPHOSPHOHYDROLASE MESH1"/>
    <property type="match status" value="1"/>
</dbReference>
<dbReference type="Gene3D" id="1.10.3210.10">
    <property type="entry name" value="Hypothetical protein af1432"/>
    <property type="match status" value="1"/>
</dbReference>
<protein>
    <submittedName>
        <fullName evidence="1">GTP pyrophosphokinase</fullName>
    </submittedName>
</protein>
<dbReference type="GO" id="GO:0016301">
    <property type="term" value="F:kinase activity"/>
    <property type="evidence" value="ECO:0007669"/>
    <property type="project" value="UniProtKB-KW"/>
</dbReference>
<accession>A0A1H6EQW4</accession>
<keyword evidence="1" id="KW-0418">Kinase</keyword>
<dbReference type="PANTHER" id="PTHR46246:SF1">
    <property type="entry name" value="GUANOSINE-3',5'-BIS(DIPHOSPHATE) 3'-PYROPHOSPHOHYDROLASE MESH1"/>
    <property type="match status" value="1"/>
</dbReference>
<organism evidence="1 2">
    <name type="scientific">Nonomuraea solani</name>
    <dbReference type="NCBI Taxonomy" id="1144553"/>
    <lineage>
        <taxon>Bacteria</taxon>
        <taxon>Bacillati</taxon>
        <taxon>Actinomycetota</taxon>
        <taxon>Actinomycetes</taxon>
        <taxon>Streptosporangiales</taxon>
        <taxon>Streptosporangiaceae</taxon>
        <taxon>Nonomuraea</taxon>
    </lineage>
</organism>
<reference evidence="1 2" key="1">
    <citation type="submission" date="2016-10" db="EMBL/GenBank/DDBJ databases">
        <authorList>
            <person name="de Groot N.N."/>
        </authorList>
    </citation>
    <scope>NUCLEOTIDE SEQUENCE [LARGE SCALE GENOMIC DNA]</scope>
    <source>
        <strain evidence="1 2">CGMCC 4.7037</strain>
    </source>
</reference>
<dbReference type="AlphaFoldDB" id="A0A1H6EQW4"/>
<dbReference type="Proteomes" id="UP000236732">
    <property type="component" value="Unassembled WGS sequence"/>
</dbReference>
<name>A0A1H6EQW4_9ACTN</name>